<sequence>MIILISDLHLMDGTAGRHHVESELFRDTFIELARQANAALNHLNTDDMSIKIVLLGDIFDVIRTERWFQEKVGSEIIEVPLSDRPWGNTANKKTEAVAYDILSNIMKENKEIISILSGREWKELGFPKRPEIVYIPGNHDRLCSVYPALRKRVINELNLQGLSSKNDQFPTYFLDEQHGVFARHGHEWDPFNFEGDHKNLKSYMQTPIGDVIAAEIASKLPIVVGKRLRELSLSEKDINQICNNFRNLFDVRPISAIIPWLSYQVKRYEEFGDLVQDAINSAFRQVGEEFMEIPFVKEWIKKHDRFWHPLDNGDKVQLIGTLLRTFDISNSVWKLQLFDKWDTVKEFVHESKYLAGAKEDLEYLPEKYQYVLYGHTHDPYKKTIGIVKEKNRAKQKERVYLNTGTWRPKYHQALKENGFSKWNNLTYTIIYKPGEMFAGTPVKTPLFELWTGTINN</sequence>
<dbReference type="Proteomes" id="UP000279911">
    <property type="component" value="Unassembled WGS sequence"/>
</dbReference>
<gene>
    <name evidence="1" type="ORF">EJA10_16610</name>
</gene>
<evidence type="ECO:0000313" key="2">
    <source>
        <dbReference type="Proteomes" id="UP000279911"/>
    </source>
</evidence>
<accession>A0A3R9EXM6</accession>
<evidence type="ECO:0000313" key="1">
    <source>
        <dbReference type="EMBL" id="RSD25430.1"/>
    </source>
</evidence>
<comment type="caution">
    <text evidence="1">The sequence shown here is derived from an EMBL/GenBank/DDBJ whole genome shotgun (WGS) entry which is preliminary data.</text>
</comment>
<dbReference type="Gene3D" id="3.60.21.10">
    <property type="match status" value="1"/>
</dbReference>
<dbReference type="OrthoDB" id="5482554at2"/>
<dbReference type="InterPro" id="IPR029052">
    <property type="entry name" value="Metallo-depent_PP-like"/>
</dbReference>
<organism evidence="1 2">
    <name type="scientific">Mesobacillus subterraneus</name>
    <dbReference type="NCBI Taxonomy" id="285983"/>
    <lineage>
        <taxon>Bacteria</taxon>
        <taxon>Bacillati</taxon>
        <taxon>Bacillota</taxon>
        <taxon>Bacilli</taxon>
        <taxon>Bacillales</taxon>
        <taxon>Bacillaceae</taxon>
        <taxon>Mesobacillus</taxon>
    </lineage>
</organism>
<dbReference type="RefSeq" id="WP_125481149.1">
    <property type="nucleotide sequence ID" value="NZ_RSFW01000019.1"/>
</dbReference>
<dbReference type="SUPFAM" id="SSF56300">
    <property type="entry name" value="Metallo-dependent phosphatases"/>
    <property type="match status" value="1"/>
</dbReference>
<dbReference type="AlphaFoldDB" id="A0A3R9EXM6"/>
<evidence type="ECO:0008006" key="3">
    <source>
        <dbReference type="Google" id="ProtNLM"/>
    </source>
</evidence>
<proteinExistence type="predicted"/>
<name>A0A3R9EXM6_9BACI</name>
<protein>
    <recommendedName>
        <fullName evidence="3">Calcineurin-like phosphoesterase domain-containing protein</fullName>
    </recommendedName>
</protein>
<dbReference type="EMBL" id="RSFW01000019">
    <property type="protein sequence ID" value="RSD25430.1"/>
    <property type="molecule type" value="Genomic_DNA"/>
</dbReference>
<reference evidence="2" key="1">
    <citation type="submission" date="2018-12" db="EMBL/GenBank/DDBJ databases">
        <title>Bacillus chawlae sp. nov., Bacillus glennii sp. nov., and Bacillus saganii sp. nov. Isolated from the Vehicle Assembly Building at Kennedy Space Center where the Viking Spacecraft were Assembled.</title>
        <authorList>
            <person name="Seuylemezian A."/>
            <person name="Vaishampayan P."/>
        </authorList>
    </citation>
    <scope>NUCLEOTIDE SEQUENCE [LARGE SCALE GENOMIC DNA]</scope>
    <source>
        <strain evidence="2">DSM 13966</strain>
    </source>
</reference>